<keyword evidence="1" id="KW-1133">Transmembrane helix</keyword>
<evidence type="ECO:0000313" key="3">
    <source>
        <dbReference type="Proteomes" id="UP000789759"/>
    </source>
</evidence>
<gene>
    <name evidence="2" type="ORF">CPELLU_LOCUS16094</name>
</gene>
<keyword evidence="1" id="KW-0812">Transmembrane</keyword>
<evidence type="ECO:0000313" key="2">
    <source>
        <dbReference type="EMBL" id="CAG8775445.1"/>
    </source>
</evidence>
<evidence type="ECO:0000256" key="1">
    <source>
        <dbReference type="SAM" id="Phobius"/>
    </source>
</evidence>
<proteinExistence type="predicted"/>
<comment type="caution">
    <text evidence="2">The sequence shown here is derived from an EMBL/GenBank/DDBJ whole genome shotgun (WGS) entry which is preliminary data.</text>
</comment>
<sequence>MLSTFWVESYNSKIKKLIFNSNTTLLKLAKKLSVCILEKDKKIKYALFHALILKAILVVTANTILSNVCNMLCKYLTIEMLKIQKDQIKQALQYHAVMVSKTELRRYLK</sequence>
<feature type="non-terminal residue" evidence="2">
    <location>
        <position position="109"/>
    </location>
</feature>
<dbReference type="OrthoDB" id="2478397at2759"/>
<keyword evidence="3" id="KW-1185">Reference proteome</keyword>
<organism evidence="2 3">
    <name type="scientific">Cetraspora pellucida</name>
    <dbReference type="NCBI Taxonomy" id="1433469"/>
    <lineage>
        <taxon>Eukaryota</taxon>
        <taxon>Fungi</taxon>
        <taxon>Fungi incertae sedis</taxon>
        <taxon>Mucoromycota</taxon>
        <taxon>Glomeromycotina</taxon>
        <taxon>Glomeromycetes</taxon>
        <taxon>Diversisporales</taxon>
        <taxon>Gigasporaceae</taxon>
        <taxon>Cetraspora</taxon>
    </lineage>
</organism>
<protein>
    <submittedName>
        <fullName evidence="2">1510_t:CDS:1</fullName>
    </submittedName>
</protein>
<feature type="transmembrane region" description="Helical" evidence="1">
    <location>
        <begin position="46"/>
        <end position="65"/>
    </location>
</feature>
<dbReference type="EMBL" id="CAJVQA010022783">
    <property type="protein sequence ID" value="CAG8775445.1"/>
    <property type="molecule type" value="Genomic_DNA"/>
</dbReference>
<dbReference type="AlphaFoldDB" id="A0A9N9JCR7"/>
<reference evidence="2" key="1">
    <citation type="submission" date="2021-06" db="EMBL/GenBank/DDBJ databases">
        <authorList>
            <person name="Kallberg Y."/>
            <person name="Tangrot J."/>
            <person name="Rosling A."/>
        </authorList>
    </citation>
    <scope>NUCLEOTIDE SEQUENCE</scope>
    <source>
        <strain evidence="2">FL966</strain>
    </source>
</reference>
<name>A0A9N9JCR7_9GLOM</name>
<dbReference type="Proteomes" id="UP000789759">
    <property type="component" value="Unassembled WGS sequence"/>
</dbReference>
<accession>A0A9N9JCR7</accession>
<keyword evidence="1" id="KW-0472">Membrane</keyword>